<dbReference type="Proteomes" id="UP000198379">
    <property type="component" value="Unassembled WGS sequence"/>
</dbReference>
<feature type="transmembrane region" description="Helical" evidence="1">
    <location>
        <begin position="120"/>
        <end position="140"/>
    </location>
</feature>
<feature type="transmembrane region" description="Helical" evidence="1">
    <location>
        <begin position="96"/>
        <end position="114"/>
    </location>
</feature>
<evidence type="ECO:0000313" key="3">
    <source>
        <dbReference type="Proteomes" id="UP000198379"/>
    </source>
</evidence>
<organism evidence="2 3">
    <name type="scientific">Dokdonia pacifica</name>
    <dbReference type="NCBI Taxonomy" id="1627892"/>
    <lineage>
        <taxon>Bacteria</taxon>
        <taxon>Pseudomonadati</taxon>
        <taxon>Bacteroidota</taxon>
        <taxon>Flavobacteriia</taxon>
        <taxon>Flavobacteriales</taxon>
        <taxon>Flavobacteriaceae</taxon>
        <taxon>Dokdonia</taxon>
    </lineage>
</organism>
<sequence>MLCALSIILSSVNKVIFMRLEVLSHIVIKFALGLFMLAQSLYHIVIYGSYISKLEMYLRSTEVLDNNLFQLVAPLFPFLEFALGLMLILEVYYKETIMMTVVIFCSITIIYFLTDYQMSNSLLMLLLSLLSIWLFVNRLYGHKYKKLSYL</sequence>
<reference evidence="2 3" key="1">
    <citation type="submission" date="2017-06" db="EMBL/GenBank/DDBJ databases">
        <authorList>
            <person name="Kim H.J."/>
            <person name="Triplett B.A."/>
        </authorList>
    </citation>
    <scope>NUCLEOTIDE SEQUENCE [LARGE SCALE GENOMIC DNA]</scope>
    <source>
        <strain evidence="2 3">DSM 25597</strain>
    </source>
</reference>
<evidence type="ECO:0000256" key="1">
    <source>
        <dbReference type="SAM" id="Phobius"/>
    </source>
</evidence>
<feature type="transmembrane region" description="Helical" evidence="1">
    <location>
        <begin position="68"/>
        <end position="89"/>
    </location>
</feature>
<dbReference type="AlphaFoldDB" id="A0A239D834"/>
<accession>A0A239D834</accession>
<gene>
    <name evidence="2" type="ORF">SAMN06265376_11020</name>
</gene>
<keyword evidence="3" id="KW-1185">Reference proteome</keyword>
<keyword evidence="1" id="KW-0812">Transmembrane</keyword>
<keyword evidence="1" id="KW-1133">Transmembrane helix</keyword>
<name>A0A239D834_9FLAO</name>
<feature type="transmembrane region" description="Helical" evidence="1">
    <location>
        <begin position="26"/>
        <end position="48"/>
    </location>
</feature>
<proteinExistence type="predicted"/>
<keyword evidence="1" id="KW-0472">Membrane</keyword>
<protein>
    <recommendedName>
        <fullName evidence="4">DoxX protein</fullName>
    </recommendedName>
</protein>
<evidence type="ECO:0000313" key="2">
    <source>
        <dbReference type="EMBL" id="SNS28011.1"/>
    </source>
</evidence>
<evidence type="ECO:0008006" key="4">
    <source>
        <dbReference type="Google" id="ProtNLM"/>
    </source>
</evidence>
<dbReference type="EMBL" id="FZNY01000010">
    <property type="protein sequence ID" value="SNS28011.1"/>
    <property type="molecule type" value="Genomic_DNA"/>
</dbReference>